<dbReference type="Proteomes" id="UP000054010">
    <property type="component" value="Unassembled WGS sequence"/>
</dbReference>
<gene>
    <name evidence="2" type="ORF">OSCT_1834</name>
</gene>
<feature type="region of interest" description="Disordered" evidence="1">
    <location>
        <begin position="228"/>
        <end position="270"/>
    </location>
</feature>
<protein>
    <submittedName>
        <fullName evidence="2">Uncharacterized protein</fullName>
    </submittedName>
</protein>
<dbReference type="EMBL" id="ADVR01000074">
    <property type="protein sequence ID" value="EFO80298.1"/>
    <property type="molecule type" value="Genomic_DNA"/>
</dbReference>
<feature type="compositionally biased region" description="Low complexity" evidence="1">
    <location>
        <begin position="259"/>
        <end position="268"/>
    </location>
</feature>
<evidence type="ECO:0000313" key="2">
    <source>
        <dbReference type="EMBL" id="EFO80298.1"/>
    </source>
</evidence>
<dbReference type="HOGENOM" id="CLU_836366_0_0_0"/>
<evidence type="ECO:0000256" key="1">
    <source>
        <dbReference type="SAM" id="MobiDB-lite"/>
    </source>
</evidence>
<reference evidence="2 3" key="1">
    <citation type="journal article" date="2011" name="J. Bacteriol.">
        <title>Draft genome sequence of the anoxygenic filamentous phototrophic bacterium Oscillochloris trichoides subsp. DG-6.</title>
        <authorList>
            <person name="Kuznetsov B.B."/>
            <person name="Ivanovsky R.N."/>
            <person name="Keppen O.I."/>
            <person name="Sukhacheva M.V."/>
            <person name="Bumazhkin B.K."/>
            <person name="Patutina E.O."/>
            <person name="Beletsky A.V."/>
            <person name="Mardanov A.V."/>
            <person name="Baslerov R.V."/>
            <person name="Panteleeva A.N."/>
            <person name="Kolganova T.V."/>
            <person name="Ravin N.V."/>
            <person name="Skryabin K.G."/>
        </authorList>
    </citation>
    <scope>NUCLEOTIDE SEQUENCE [LARGE SCALE GENOMIC DNA]</scope>
    <source>
        <strain evidence="2 3">DG-6</strain>
    </source>
</reference>
<keyword evidence="3" id="KW-1185">Reference proteome</keyword>
<dbReference type="AlphaFoldDB" id="E1IET3"/>
<sequence length="332" mass="36256">MPDSERAVSCQGEQPGVRRIRDQRRARGEMWGVRHVIASRTPCHPSPPYSGQRRSRAKNAVPTDQRRTSDACGVFVKRSRQERGTTHQCRASNRCGLYVKRSRHKRRANLSTPYQRCVWGVRQKIASRTLCPPLNAVPAMGVGCSSPDRVNSAVPTDHCRARNNGGGVAEDTPCPPLRAVPAGRLESPVPRCASGKAGVARSAPCQREGWNRPCSAVPTNQSVPWARLESHQQRRAHPSRRDHGNMPGKRGRRLFVRRTGSTGTPSSSLVWPNIASQVTPLARPANRVDSGNFLQGKRHADHGNLPAAHLKAGVGPSQPAASGRVNDLRSDP</sequence>
<accession>E1IET3</accession>
<feature type="region of interest" description="Disordered" evidence="1">
    <location>
        <begin position="39"/>
        <end position="67"/>
    </location>
</feature>
<feature type="region of interest" description="Disordered" evidence="1">
    <location>
        <begin position="282"/>
        <end position="332"/>
    </location>
</feature>
<name>E1IET3_9CHLR</name>
<proteinExistence type="predicted"/>
<comment type="caution">
    <text evidence="2">The sequence shown here is derived from an EMBL/GenBank/DDBJ whole genome shotgun (WGS) entry which is preliminary data.</text>
</comment>
<organism evidence="2 3">
    <name type="scientific">Oscillochloris trichoides DG-6</name>
    <dbReference type="NCBI Taxonomy" id="765420"/>
    <lineage>
        <taxon>Bacteria</taxon>
        <taxon>Bacillati</taxon>
        <taxon>Chloroflexota</taxon>
        <taxon>Chloroflexia</taxon>
        <taxon>Chloroflexales</taxon>
        <taxon>Chloroflexineae</taxon>
        <taxon>Oscillochloridaceae</taxon>
        <taxon>Oscillochloris</taxon>
    </lineage>
</organism>
<evidence type="ECO:0000313" key="3">
    <source>
        <dbReference type="Proteomes" id="UP000054010"/>
    </source>
</evidence>